<dbReference type="NCBIfam" id="NF009853">
    <property type="entry name" value="PRK13320.1-5"/>
    <property type="match status" value="1"/>
</dbReference>
<feature type="binding site" evidence="16">
    <location>
        <begin position="7"/>
        <end position="14"/>
    </location>
    <ligand>
        <name>ATP</name>
        <dbReference type="ChEBI" id="CHEBI:30616"/>
    </ligand>
</feature>
<dbReference type="SUPFAM" id="SSF53067">
    <property type="entry name" value="Actin-like ATPase domain"/>
    <property type="match status" value="2"/>
</dbReference>
<reference evidence="17 18" key="1">
    <citation type="submission" date="2016-08" db="EMBL/GenBank/DDBJ databases">
        <authorList>
            <person name="Seilhamer J.J."/>
        </authorList>
    </citation>
    <scope>NUCLEOTIDE SEQUENCE [LARGE SCALE GENOMIC DNA]</scope>
    <source>
        <strain evidence="17 18">DX4</strain>
    </source>
</reference>
<feature type="active site" description="Proton acceptor" evidence="16">
    <location>
        <position position="95"/>
    </location>
</feature>
<keyword evidence="13 16" id="KW-0173">Coenzyme A biosynthesis</keyword>
<dbReference type="PANTHER" id="PTHR34265:SF1">
    <property type="entry name" value="TYPE III PANTOTHENATE KINASE"/>
    <property type="match status" value="1"/>
</dbReference>
<dbReference type="EMBL" id="CP017141">
    <property type="protein sequence ID" value="AOM76876.1"/>
    <property type="molecule type" value="Genomic_DNA"/>
</dbReference>
<dbReference type="PANTHER" id="PTHR34265">
    <property type="entry name" value="TYPE III PANTOTHENATE KINASE"/>
    <property type="match status" value="1"/>
</dbReference>
<dbReference type="UniPathway" id="UPA00241">
    <property type="reaction ID" value="UER00352"/>
</dbReference>
<evidence type="ECO:0000256" key="2">
    <source>
        <dbReference type="ARBA" id="ARBA00001958"/>
    </source>
</evidence>
<dbReference type="AlphaFoldDB" id="A0A1D7QDV1"/>
<dbReference type="GO" id="GO:0015937">
    <property type="term" value="P:coenzyme A biosynthetic process"/>
    <property type="evidence" value="ECO:0007669"/>
    <property type="project" value="UniProtKB-UniRule"/>
</dbReference>
<evidence type="ECO:0000256" key="8">
    <source>
        <dbReference type="ARBA" id="ARBA00022679"/>
    </source>
</evidence>
<comment type="similarity">
    <text evidence="14 16">Belongs to the type III pantothenate kinase family.</text>
</comment>
<comment type="cofactor">
    <cofactor evidence="16">
        <name>NH4(+)</name>
        <dbReference type="ChEBI" id="CHEBI:28938"/>
    </cofactor>
    <cofactor evidence="16">
        <name>K(+)</name>
        <dbReference type="ChEBI" id="CHEBI:29103"/>
    </cofactor>
    <text evidence="16">A monovalent cation. Ammonium or potassium.</text>
</comment>
<dbReference type="NCBIfam" id="TIGR00671">
    <property type="entry name" value="baf"/>
    <property type="match status" value="1"/>
</dbReference>
<comment type="pathway">
    <text evidence="4 16">Cofactor biosynthesis; coenzyme A biosynthesis; CoA from (R)-pantothenate: step 1/5.</text>
</comment>
<name>A0A1D7QDV1_9SPHI</name>
<evidence type="ECO:0000256" key="13">
    <source>
        <dbReference type="ARBA" id="ARBA00022993"/>
    </source>
</evidence>
<comment type="subcellular location">
    <subcellularLocation>
        <location evidence="3 16">Cytoplasm</location>
    </subcellularLocation>
</comment>
<accession>A0A1D7QDV1</accession>
<feature type="binding site" evidence="16">
    <location>
        <position position="173"/>
    </location>
    <ligand>
        <name>substrate</name>
    </ligand>
</feature>
<evidence type="ECO:0000256" key="3">
    <source>
        <dbReference type="ARBA" id="ARBA00004496"/>
    </source>
</evidence>
<evidence type="ECO:0000313" key="17">
    <source>
        <dbReference type="EMBL" id="AOM76876.1"/>
    </source>
</evidence>
<evidence type="ECO:0000256" key="15">
    <source>
        <dbReference type="ARBA" id="ARBA00040883"/>
    </source>
</evidence>
<keyword evidence="18" id="KW-1185">Reference proteome</keyword>
<dbReference type="HAMAP" id="MF_01274">
    <property type="entry name" value="Pantothen_kinase_3"/>
    <property type="match status" value="1"/>
</dbReference>
<keyword evidence="8 16" id="KW-0808">Transferase</keyword>
<dbReference type="Pfam" id="PF03309">
    <property type="entry name" value="Pan_kinase"/>
    <property type="match status" value="1"/>
</dbReference>
<dbReference type="Proteomes" id="UP000094313">
    <property type="component" value="Chromosome"/>
</dbReference>
<evidence type="ECO:0000256" key="9">
    <source>
        <dbReference type="ARBA" id="ARBA00022741"/>
    </source>
</evidence>
<keyword evidence="12 16" id="KW-0630">Potassium</keyword>
<evidence type="ECO:0000256" key="10">
    <source>
        <dbReference type="ARBA" id="ARBA00022777"/>
    </source>
</evidence>
<keyword evidence="10 16" id="KW-0418">Kinase</keyword>
<sequence length="251" mass="27949">MHNLVIDIGNTNPKVAVFTDRTMVHAQVLKQMTPDVVLDLIQQYQITGSTISSVGPELEDVIDVLKANTTYIPFSTDRNTGIKNNYKTPSTLGLDRWAKIIAAHHYYPEKNCFIIDAGTCIVYDSLTAQSEYFGGSISLGIDMRFKALNHYTGRLPLVDWDREEGQIPEGTDTITAIQNGVLQGVINEIEGFITQQNNKNNDLTVLITGGNATFLLKQLKNSIFAPQITHDPYLVLKGLNEVIAFEYVQKN</sequence>
<keyword evidence="7 16" id="KW-0963">Cytoplasm</keyword>
<comment type="subunit">
    <text evidence="5 16">Homodimer.</text>
</comment>
<evidence type="ECO:0000256" key="14">
    <source>
        <dbReference type="ARBA" id="ARBA00038036"/>
    </source>
</evidence>
<dbReference type="OrthoDB" id="9804707at2"/>
<dbReference type="RefSeq" id="WP_069378569.1">
    <property type="nucleotide sequence ID" value="NZ_CP017141.1"/>
</dbReference>
<keyword evidence="11 16" id="KW-0067">ATP-binding</keyword>
<evidence type="ECO:0000256" key="16">
    <source>
        <dbReference type="HAMAP-Rule" id="MF_01274"/>
    </source>
</evidence>
<evidence type="ECO:0000256" key="1">
    <source>
        <dbReference type="ARBA" id="ARBA00001206"/>
    </source>
</evidence>
<evidence type="ECO:0000256" key="11">
    <source>
        <dbReference type="ARBA" id="ARBA00022840"/>
    </source>
</evidence>
<gene>
    <name evidence="16" type="primary">coaX</name>
    <name evidence="17" type="ORF">BFS30_06655</name>
</gene>
<dbReference type="GO" id="GO:0005737">
    <property type="term" value="C:cytoplasm"/>
    <property type="evidence" value="ECO:0007669"/>
    <property type="project" value="UniProtKB-SubCell"/>
</dbReference>
<dbReference type="InterPro" id="IPR004619">
    <property type="entry name" value="Type_III_PanK"/>
</dbReference>
<organism evidence="17 18">
    <name type="scientific">Pedobacter steynii</name>
    <dbReference type="NCBI Taxonomy" id="430522"/>
    <lineage>
        <taxon>Bacteria</taxon>
        <taxon>Pseudomonadati</taxon>
        <taxon>Bacteroidota</taxon>
        <taxon>Sphingobacteriia</taxon>
        <taxon>Sphingobacteriales</taxon>
        <taxon>Sphingobacteriaceae</taxon>
        <taxon>Pedobacter</taxon>
    </lineage>
</organism>
<dbReference type="GO" id="GO:0004594">
    <property type="term" value="F:pantothenate kinase activity"/>
    <property type="evidence" value="ECO:0007669"/>
    <property type="project" value="UniProtKB-UniRule"/>
</dbReference>
<comment type="cofactor">
    <cofactor evidence="2">
        <name>K(+)</name>
        <dbReference type="ChEBI" id="CHEBI:29103"/>
    </cofactor>
</comment>
<evidence type="ECO:0000313" key="18">
    <source>
        <dbReference type="Proteomes" id="UP000094313"/>
    </source>
</evidence>
<feature type="binding site" evidence="16">
    <location>
        <position position="86"/>
    </location>
    <ligand>
        <name>substrate</name>
    </ligand>
</feature>
<dbReference type="CDD" id="cd24015">
    <property type="entry name" value="ASKHA_NBD_PanK-III"/>
    <property type="match status" value="1"/>
</dbReference>
<keyword evidence="9 16" id="KW-0547">Nucleotide-binding</keyword>
<dbReference type="KEGG" id="psty:BFS30_06655"/>
<dbReference type="Gene3D" id="3.30.420.40">
    <property type="match status" value="2"/>
</dbReference>
<evidence type="ECO:0000256" key="6">
    <source>
        <dbReference type="ARBA" id="ARBA00012102"/>
    </source>
</evidence>
<dbReference type="GO" id="GO:0046872">
    <property type="term" value="F:metal ion binding"/>
    <property type="evidence" value="ECO:0007669"/>
    <property type="project" value="UniProtKB-KW"/>
</dbReference>
<proteinExistence type="inferred from homology"/>
<dbReference type="GO" id="GO:0005524">
    <property type="term" value="F:ATP binding"/>
    <property type="evidence" value="ECO:0007669"/>
    <property type="project" value="UniProtKB-UniRule"/>
</dbReference>
<comment type="catalytic activity">
    <reaction evidence="1 16">
        <text>(R)-pantothenate + ATP = (R)-4'-phosphopantothenate + ADP + H(+)</text>
        <dbReference type="Rhea" id="RHEA:16373"/>
        <dbReference type="ChEBI" id="CHEBI:10986"/>
        <dbReference type="ChEBI" id="CHEBI:15378"/>
        <dbReference type="ChEBI" id="CHEBI:29032"/>
        <dbReference type="ChEBI" id="CHEBI:30616"/>
        <dbReference type="ChEBI" id="CHEBI:456216"/>
        <dbReference type="EC" id="2.7.1.33"/>
    </reaction>
</comment>
<comment type="function">
    <text evidence="16">Catalyzes the phosphorylation of pantothenate (Pan), the first step in CoA biosynthesis.</text>
</comment>
<evidence type="ECO:0000256" key="7">
    <source>
        <dbReference type="ARBA" id="ARBA00022490"/>
    </source>
</evidence>
<keyword evidence="16" id="KW-0479">Metal-binding</keyword>
<evidence type="ECO:0000256" key="12">
    <source>
        <dbReference type="ARBA" id="ARBA00022958"/>
    </source>
</evidence>
<evidence type="ECO:0000256" key="5">
    <source>
        <dbReference type="ARBA" id="ARBA00011738"/>
    </source>
</evidence>
<dbReference type="InterPro" id="IPR043129">
    <property type="entry name" value="ATPase_NBD"/>
</dbReference>
<feature type="binding site" evidence="16">
    <location>
        <begin position="93"/>
        <end position="96"/>
    </location>
    <ligand>
        <name>substrate</name>
    </ligand>
</feature>
<feature type="binding site" evidence="16">
    <location>
        <position position="119"/>
    </location>
    <ligand>
        <name>ATP</name>
        <dbReference type="ChEBI" id="CHEBI:30616"/>
    </ligand>
</feature>
<protein>
    <recommendedName>
        <fullName evidence="15 16">Type III pantothenate kinase</fullName>
        <ecNumber evidence="6 16">2.7.1.33</ecNumber>
    </recommendedName>
    <alternativeName>
        <fullName evidence="16">PanK-III</fullName>
    </alternativeName>
    <alternativeName>
        <fullName evidence="16">Pantothenic acid kinase</fullName>
    </alternativeName>
</protein>
<dbReference type="EC" id="2.7.1.33" evidence="6 16"/>
<feature type="binding site" evidence="16">
    <location>
        <position position="116"/>
    </location>
    <ligand>
        <name>K(+)</name>
        <dbReference type="ChEBI" id="CHEBI:29103"/>
    </ligand>
</feature>
<evidence type="ECO:0000256" key="4">
    <source>
        <dbReference type="ARBA" id="ARBA00005225"/>
    </source>
</evidence>